<dbReference type="GO" id="GO:0055085">
    <property type="term" value="P:transmembrane transport"/>
    <property type="evidence" value="ECO:0007669"/>
    <property type="project" value="InterPro"/>
</dbReference>
<dbReference type="GO" id="GO:0016020">
    <property type="term" value="C:membrane"/>
    <property type="evidence" value="ECO:0007669"/>
    <property type="project" value="UniProtKB-SubCell"/>
</dbReference>
<evidence type="ECO:0000256" key="1">
    <source>
        <dbReference type="ARBA" id="ARBA00004167"/>
    </source>
</evidence>
<dbReference type="EMBL" id="CP017480">
    <property type="protein sequence ID" value="APG03588.1"/>
    <property type="molecule type" value="Genomic_DNA"/>
</dbReference>
<dbReference type="Pfam" id="PF25917">
    <property type="entry name" value="BSH_RND"/>
    <property type="match status" value="1"/>
</dbReference>
<evidence type="ECO:0000313" key="8">
    <source>
        <dbReference type="EMBL" id="APG03588.1"/>
    </source>
</evidence>
<evidence type="ECO:0000259" key="7">
    <source>
        <dbReference type="Pfam" id="PF25954"/>
    </source>
</evidence>
<reference evidence="9" key="1">
    <citation type="submission" date="2016-09" db="EMBL/GenBank/DDBJ databases">
        <authorList>
            <person name="Lysoe E."/>
        </authorList>
    </citation>
    <scope>NUCLEOTIDE SEQUENCE [LARGE SCALE GENOMIC DNA]</scope>
    <source>
        <strain evidence="9">LJ96T</strain>
    </source>
</reference>
<feature type="domain" description="CusB-like beta-barrel" evidence="7">
    <location>
        <begin position="237"/>
        <end position="280"/>
    </location>
</feature>
<evidence type="ECO:0000256" key="5">
    <source>
        <dbReference type="ARBA" id="ARBA00023136"/>
    </source>
</evidence>
<organism evidence="8 9">
    <name type="scientific">Luteibacter rhizovicinus DSM 16549</name>
    <dbReference type="NCBI Taxonomy" id="1440763"/>
    <lineage>
        <taxon>Bacteria</taxon>
        <taxon>Pseudomonadati</taxon>
        <taxon>Pseudomonadota</taxon>
        <taxon>Gammaproteobacteria</taxon>
        <taxon>Lysobacterales</taxon>
        <taxon>Rhodanobacteraceae</taxon>
        <taxon>Luteibacter</taxon>
    </lineage>
</organism>
<keyword evidence="4" id="KW-1133">Transmembrane helix</keyword>
<gene>
    <name evidence="8" type="ORF">BJI69_06485</name>
</gene>
<proteinExistence type="inferred from homology"/>
<dbReference type="SUPFAM" id="SSF111369">
    <property type="entry name" value="HlyD-like secretion proteins"/>
    <property type="match status" value="2"/>
</dbReference>
<keyword evidence="5" id="KW-0472">Membrane</keyword>
<dbReference type="Gene3D" id="2.40.50.100">
    <property type="match status" value="1"/>
</dbReference>
<feature type="domain" description="Multidrug resistance protein MdtA-like barrel-sandwich hybrid" evidence="6">
    <location>
        <begin position="53"/>
        <end position="234"/>
    </location>
</feature>
<evidence type="ECO:0000256" key="2">
    <source>
        <dbReference type="ARBA" id="ARBA00009477"/>
    </source>
</evidence>
<name>A0A0G9HHU6_9GAMM</name>
<evidence type="ECO:0000313" key="9">
    <source>
        <dbReference type="Proteomes" id="UP000182987"/>
    </source>
</evidence>
<dbReference type="InterPro" id="IPR050739">
    <property type="entry name" value="MFP"/>
</dbReference>
<keyword evidence="9" id="KW-1185">Reference proteome</keyword>
<comment type="similarity">
    <text evidence="2">Belongs to the membrane fusion protein (MFP) (TC 8.A.1) family.</text>
</comment>
<dbReference type="Pfam" id="PF25954">
    <property type="entry name" value="Beta-barrel_RND_2"/>
    <property type="match status" value="1"/>
</dbReference>
<dbReference type="PANTHER" id="PTHR30386">
    <property type="entry name" value="MEMBRANE FUSION SUBUNIT OF EMRAB-TOLC MULTIDRUG EFFLUX PUMP"/>
    <property type="match status" value="1"/>
</dbReference>
<sequence length="339" mass="36249">MAPYSWRLAGMKHALRIIGGLLVIGTLVIVLFFWLDRTETTTDAYITGRLHPIAPRVTGTVVALHVDDNQHVKAGDVLLELDTRDFDVRVEQARADIDRAKGQVASAEAQIVEANASIVAAQASVEKTALDLKRNSELVHETPRGVSQQEYDAAKAASDSARANKASAEARKVAATAAAESARAQVATAEASLHDANLAYGYTKVLAPVGGYVGRRSVEVGARVNAGQTLLSIVSDQVWVVANFKETQLHGMKRGTEAKMTIDALPDVTFVGHVDSLSPASGSQFALLPPDNATGNFTKVVQRVPVKILFGDDDLRRYRERLAPGLSTIVKIHATDGGP</sequence>
<evidence type="ECO:0000256" key="4">
    <source>
        <dbReference type="ARBA" id="ARBA00022989"/>
    </source>
</evidence>
<dbReference type="KEGG" id="lrz:BJI69_06485"/>
<dbReference type="InterPro" id="IPR058625">
    <property type="entry name" value="MdtA-like_BSH"/>
</dbReference>
<dbReference type="Gene3D" id="2.40.30.170">
    <property type="match status" value="1"/>
</dbReference>
<dbReference type="AlphaFoldDB" id="A0A0G9HHU6"/>
<keyword evidence="3" id="KW-0812">Transmembrane</keyword>
<accession>A0A0G9HHU6</accession>
<comment type="subcellular location">
    <subcellularLocation>
        <location evidence="1">Membrane</location>
        <topology evidence="1">Single-pass membrane protein</topology>
    </subcellularLocation>
</comment>
<evidence type="ECO:0000256" key="3">
    <source>
        <dbReference type="ARBA" id="ARBA00022692"/>
    </source>
</evidence>
<dbReference type="PANTHER" id="PTHR30386:SF26">
    <property type="entry name" value="TRANSPORT PROTEIN COMB"/>
    <property type="match status" value="1"/>
</dbReference>
<evidence type="ECO:0000259" key="6">
    <source>
        <dbReference type="Pfam" id="PF25917"/>
    </source>
</evidence>
<dbReference type="PATRIC" id="fig|1440763.5.peg.64"/>
<dbReference type="STRING" id="1440763.BJI69_06485"/>
<dbReference type="InterPro" id="IPR058792">
    <property type="entry name" value="Beta-barrel_RND_2"/>
</dbReference>
<dbReference type="Proteomes" id="UP000182987">
    <property type="component" value="Chromosome"/>
</dbReference>
<protein>
    <submittedName>
        <fullName evidence="8">Uncharacterized protein</fullName>
    </submittedName>
</protein>